<reference evidence="3 4" key="1">
    <citation type="journal article" date="2019" name="ACS Chem. Biol.">
        <title>Identification and Mobilization of a Cryptic Antibiotic Biosynthesis Gene Locus from a Human-Pathogenic Nocardia Isolate.</title>
        <authorList>
            <person name="Herisse M."/>
            <person name="Ishida K."/>
            <person name="Porter J.L."/>
            <person name="Howden B."/>
            <person name="Hertweck C."/>
            <person name="Stinear T.P."/>
            <person name="Pidot S.J."/>
        </authorList>
    </citation>
    <scope>NUCLEOTIDE SEQUENCE [LARGE SCALE GENOMIC DNA]</scope>
    <source>
        <strain evidence="3 4">AUSMDU00012717</strain>
    </source>
</reference>
<keyword evidence="1" id="KW-1133">Transmembrane helix</keyword>
<dbReference type="InterPro" id="IPR003399">
    <property type="entry name" value="Mce/MlaD"/>
</dbReference>
<feature type="domain" description="Mce/MlaD" evidence="2">
    <location>
        <begin position="46"/>
        <end position="124"/>
    </location>
</feature>
<feature type="transmembrane region" description="Helical" evidence="1">
    <location>
        <begin position="21"/>
        <end position="39"/>
    </location>
</feature>
<dbReference type="RefSeq" id="WP_167477245.1">
    <property type="nucleotide sequence ID" value="NZ_CP046172.1"/>
</dbReference>
<keyword evidence="1" id="KW-0812">Transmembrane</keyword>
<accession>A0A6G9YP50</accession>
<proteinExistence type="predicted"/>
<dbReference type="PANTHER" id="PTHR33371">
    <property type="entry name" value="INTERMEMBRANE PHOSPHOLIPID TRANSPORT SYSTEM BINDING PROTEIN MLAD-RELATED"/>
    <property type="match status" value="1"/>
</dbReference>
<gene>
    <name evidence="3" type="ORF">F5544_35395</name>
</gene>
<dbReference type="InterPro" id="IPR052336">
    <property type="entry name" value="MlaD_Phospholipid_Transporter"/>
</dbReference>
<dbReference type="EMBL" id="CP046172">
    <property type="protein sequence ID" value="QIS14910.1"/>
    <property type="molecule type" value="Genomic_DNA"/>
</dbReference>
<organism evidence="3 4">
    <name type="scientific">Nocardia arthritidis</name>
    <dbReference type="NCBI Taxonomy" id="228602"/>
    <lineage>
        <taxon>Bacteria</taxon>
        <taxon>Bacillati</taxon>
        <taxon>Actinomycetota</taxon>
        <taxon>Actinomycetes</taxon>
        <taxon>Mycobacteriales</taxon>
        <taxon>Nocardiaceae</taxon>
        <taxon>Nocardia</taxon>
    </lineage>
</organism>
<dbReference type="PANTHER" id="PTHR33371:SF4">
    <property type="entry name" value="INTERMEMBRANE PHOSPHOLIPID TRANSPORT SYSTEM BINDING PROTEIN MLAD"/>
    <property type="match status" value="1"/>
</dbReference>
<dbReference type="Proteomes" id="UP000503540">
    <property type="component" value="Chromosome"/>
</dbReference>
<protein>
    <submittedName>
        <fullName evidence="3">MCE family protein</fullName>
    </submittedName>
</protein>
<sequence length="342" mass="35168">MPRYGMPGSAITRGGALRRGFAALLVGAVIGTGAVHYAHTRSDGRVRVQVLTTRIGGGIGAGSAVELDGVPAGRIDGIEVVAPGRQRLTLALTPSAAAELTDTFALRFSPGNLFGISRIALRPGSGGHPLRDGEVIDLSATGRVVDATMGRLLEQLAATAGQLATPELTSSLNRMSTELDSVAPLLQVIVATTRTVVDGQRYAPSYLIAQYASALQGMASLLGGSVTLLESFSNIPVLREDRALFDRSVDIITEQIVPSVGRAGSAAQRAFGPYSELVAPLLRALAATVPAPGRSATEIRQLLDRLDSAFTDGPGGPVLNVEVALRGVPAVAVPLLGAGGGR</sequence>
<evidence type="ECO:0000313" key="4">
    <source>
        <dbReference type="Proteomes" id="UP000503540"/>
    </source>
</evidence>
<dbReference type="KEGG" id="nah:F5544_35395"/>
<name>A0A6G9YP50_9NOCA</name>
<evidence type="ECO:0000313" key="3">
    <source>
        <dbReference type="EMBL" id="QIS14910.1"/>
    </source>
</evidence>
<evidence type="ECO:0000256" key="1">
    <source>
        <dbReference type="SAM" id="Phobius"/>
    </source>
</evidence>
<keyword evidence="4" id="KW-1185">Reference proteome</keyword>
<dbReference type="Pfam" id="PF02470">
    <property type="entry name" value="MlaD"/>
    <property type="match status" value="1"/>
</dbReference>
<dbReference type="AlphaFoldDB" id="A0A6G9YP50"/>
<evidence type="ECO:0000259" key="2">
    <source>
        <dbReference type="Pfam" id="PF02470"/>
    </source>
</evidence>
<keyword evidence="1" id="KW-0472">Membrane</keyword>